<name>A0ABM0SM29_CAMSA</name>
<evidence type="ECO:0000313" key="4">
    <source>
        <dbReference type="RefSeq" id="XP_010413248.1"/>
    </source>
</evidence>
<gene>
    <name evidence="4" type="primary">LOC104699605</name>
</gene>
<dbReference type="PANTHER" id="PTHR36347:SF1">
    <property type="entry name" value="EXPRESSED PROTEIN"/>
    <property type="match status" value="1"/>
</dbReference>
<dbReference type="Proteomes" id="UP000694864">
    <property type="component" value="Chromosome 1"/>
</dbReference>
<dbReference type="RefSeq" id="XP_010413248.1">
    <property type="nucleotide sequence ID" value="XM_010414946.1"/>
</dbReference>
<keyword evidence="2" id="KW-0472">Membrane</keyword>
<proteinExistence type="predicted"/>
<protein>
    <submittedName>
        <fullName evidence="4">Uncharacterized protein LOC104699605</fullName>
    </submittedName>
</protein>
<reference evidence="3" key="1">
    <citation type="journal article" date="2014" name="Nat. Commun.">
        <title>The emerging biofuel crop Camelina sativa retains a highly undifferentiated hexaploid genome structure.</title>
        <authorList>
            <person name="Kagale S."/>
            <person name="Koh C."/>
            <person name="Nixon J."/>
            <person name="Bollina V."/>
            <person name="Clarke W.E."/>
            <person name="Tuteja R."/>
            <person name="Spillane C."/>
            <person name="Robinson S.J."/>
            <person name="Links M.G."/>
            <person name="Clarke C."/>
            <person name="Higgins E.E."/>
            <person name="Huebert T."/>
            <person name="Sharpe A.G."/>
            <person name="Parkin I.A."/>
        </authorList>
    </citation>
    <scope>NUCLEOTIDE SEQUENCE [LARGE SCALE GENOMIC DNA]</scope>
    <source>
        <strain evidence="3">cv. DH55</strain>
    </source>
</reference>
<keyword evidence="2" id="KW-0812">Transmembrane</keyword>
<reference evidence="4" key="2">
    <citation type="submission" date="2025-08" db="UniProtKB">
        <authorList>
            <consortium name="RefSeq"/>
        </authorList>
    </citation>
    <scope>IDENTIFICATION</scope>
    <source>
        <tissue evidence="4">Leaf</tissue>
    </source>
</reference>
<dbReference type="GeneID" id="104699605"/>
<accession>A0ABM0SM29</accession>
<keyword evidence="3" id="KW-1185">Reference proteome</keyword>
<keyword evidence="2" id="KW-1133">Transmembrane helix</keyword>
<sequence>MKTLHFLAPNVINLKHQQSYAQTQFMLHRNNRRTLTINCVNSGGEDEKISQPFDGVEIRFKRGSRKKIREEGSGEGGGGGQNSKKKETVQKPWEEMTLNEKALELYVGEKGLLFWLNKLAYASIYIVIGGWILFRFVGPAFNLYQLDTPPLDPKNILKG</sequence>
<evidence type="ECO:0000313" key="3">
    <source>
        <dbReference type="Proteomes" id="UP000694864"/>
    </source>
</evidence>
<evidence type="ECO:0000256" key="2">
    <source>
        <dbReference type="SAM" id="Phobius"/>
    </source>
</evidence>
<dbReference type="PANTHER" id="PTHR36347">
    <property type="entry name" value="EXPRESSED PROTEIN"/>
    <property type="match status" value="1"/>
</dbReference>
<evidence type="ECO:0000256" key="1">
    <source>
        <dbReference type="SAM" id="MobiDB-lite"/>
    </source>
</evidence>
<feature type="region of interest" description="Disordered" evidence="1">
    <location>
        <begin position="62"/>
        <end position="91"/>
    </location>
</feature>
<organism evidence="3 4">
    <name type="scientific">Camelina sativa</name>
    <name type="common">False flax</name>
    <name type="synonym">Myagrum sativum</name>
    <dbReference type="NCBI Taxonomy" id="90675"/>
    <lineage>
        <taxon>Eukaryota</taxon>
        <taxon>Viridiplantae</taxon>
        <taxon>Streptophyta</taxon>
        <taxon>Embryophyta</taxon>
        <taxon>Tracheophyta</taxon>
        <taxon>Spermatophyta</taxon>
        <taxon>Magnoliopsida</taxon>
        <taxon>eudicotyledons</taxon>
        <taxon>Gunneridae</taxon>
        <taxon>Pentapetalae</taxon>
        <taxon>rosids</taxon>
        <taxon>malvids</taxon>
        <taxon>Brassicales</taxon>
        <taxon>Brassicaceae</taxon>
        <taxon>Camelineae</taxon>
        <taxon>Camelina</taxon>
    </lineage>
</organism>
<feature type="transmembrane region" description="Helical" evidence="2">
    <location>
        <begin position="119"/>
        <end position="137"/>
    </location>
</feature>